<feature type="non-terminal residue" evidence="2">
    <location>
        <position position="1"/>
    </location>
</feature>
<evidence type="ECO:0000313" key="3">
    <source>
        <dbReference type="Proteomes" id="UP000015453"/>
    </source>
</evidence>
<evidence type="ECO:0000256" key="1">
    <source>
        <dbReference type="SAM" id="Phobius"/>
    </source>
</evidence>
<keyword evidence="1" id="KW-0812">Transmembrane</keyword>
<evidence type="ECO:0000313" key="2">
    <source>
        <dbReference type="EMBL" id="EPS71807.1"/>
    </source>
</evidence>
<sequence>EEVVTRMFLPRNKSSSISSSNSEEMKSYASGLMWAFLDYSNLWRAGLSWSIFFLLNVGVPLVSHLVFSCSGCDPNHQRPYDAIVQIFLSSFASVSFISLSSFGHRYGLRKFLFLDKLSHESETVRDGYSQQIQRSLKLLSAFVLPCSLAEAAYKIWWFSSVGDGGIPYFYSRLLTKLVVCLLLISSWVYRIAIGYLVCILFRLTCHLQLLRLNEFTDLFQKQSDVTAILAEHLRIRRNLRVISHRFRLFILSTLVLVSVSQFVFLLVTTEPKSQVSISTAGELALCSVTLVTGLFICLRSAAKITHKALSVASFAAKWHACATINTFDEEDDDGDETTTTTAAITSARLRFSAPSDEDEDNMFVPASVSWNSESYQKRQALVKYLEHNRAGITVYGFMLDRSWLHTIFVIQLSFTLWILNKTIGIS</sequence>
<keyword evidence="1" id="KW-0472">Membrane</keyword>
<dbReference type="PANTHER" id="PTHR31963:SF17">
    <property type="entry name" value="PROTEIN, PUTATIVE (DUF3537)-RELATED"/>
    <property type="match status" value="1"/>
</dbReference>
<feature type="transmembrane region" description="Helical" evidence="1">
    <location>
        <begin position="402"/>
        <end position="419"/>
    </location>
</feature>
<feature type="transmembrane region" description="Helical" evidence="1">
    <location>
        <begin position="246"/>
        <end position="267"/>
    </location>
</feature>
<dbReference type="InterPro" id="IPR021924">
    <property type="entry name" value="DUF3537"/>
</dbReference>
<accession>S8EGJ2</accession>
<feature type="transmembrane region" description="Helical" evidence="1">
    <location>
        <begin position="279"/>
        <end position="298"/>
    </location>
</feature>
<name>S8EGJ2_9LAMI</name>
<evidence type="ECO:0008006" key="4">
    <source>
        <dbReference type="Google" id="ProtNLM"/>
    </source>
</evidence>
<dbReference type="EMBL" id="AUSU01001103">
    <property type="protein sequence ID" value="EPS71807.1"/>
    <property type="molecule type" value="Genomic_DNA"/>
</dbReference>
<dbReference type="Proteomes" id="UP000015453">
    <property type="component" value="Unassembled WGS sequence"/>
</dbReference>
<gene>
    <name evidence="2" type="ORF">M569_02947</name>
</gene>
<organism evidence="2 3">
    <name type="scientific">Genlisea aurea</name>
    <dbReference type="NCBI Taxonomy" id="192259"/>
    <lineage>
        <taxon>Eukaryota</taxon>
        <taxon>Viridiplantae</taxon>
        <taxon>Streptophyta</taxon>
        <taxon>Embryophyta</taxon>
        <taxon>Tracheophyta</taxon>
        <taxon>Spermatophyta</taxon>
        <taxon>Magnoliopsida</taxon>
        <taxon>eudicotyledons</taxon>
        <taxon>Gunneridae</taxon>
        <taxon>Pentapetalae</taxon>
        <taxon>asterids</taxon>
        <taxon>lamiids</taxon>
        <taxon>Lamiales</taxon>
        <taxon>Lentibulariaceae</taxon>
        <taxon>Genlisea</taxon>
    </lineage>
</organism>
<feature type="transmembrane region" description="Helical" evidence="1">
    <location>
        <begin position="82"/>
        <end position="102"/>
    </location>
</feature>
<proteinExistence type="predicted"/>
<keyword evidence="3" id="KW-1185">Reference proteome</keyword>
<dbReference type="OrthoDB" id="1916325at2759"/>
<feature type="transmembrane region" description="Helical" evidence="1">
    <location>
        <begin position="176"/>
        <end position="201"/>
    </location>
</feature>
<comment type="caution">
    <text evidence="2">The sequence shown here is derived from an EMBL/GenBank/DDBJ whole genome shotgun (WGS) entry which is preliminary data.</text>
</comment>
<keyword evidence="1" id="KW-1133">Transmembrane helix</keyword>
<dbReference type="PANTHER" id="PTHR31963">
    <property type="entry name" value="RAS GUANINE NUCLEOTIDE EXCHANGE FACTOR K"/>
    <property type="match status" value="1"/>
</dbReference>
<feature type="transmembrane region" description="Helical" evidence="1">
    <location>
        <begin position="138"/>
        <end position="156"/>
    </location>
</feature>
<feature type="transmembrane region" description="Helical" evidence="1">
    <location>
        <begin position="42"/>
        <end position="62"/>
    </location>
</feature>
<dbReference type="Pfam" id="PF12056">
    <property type="entry name" value="DUF3537"/>
    <property type="match status" value="1"/>
</dbReference>
<reference evidence="2 3" key="1">
    <citation type="journal article" date="2013" name="BMC Genomics">
        <title>The miniature genome of a carnivorous plant Genlisea aurea contains a low number of genes and short non-coding sequences.</title>
        <authorList>
            <person name="Leushkin E.V."/>
            <person name="Sutormin R.A."/>
            <person name="Nabieva E.R."/>
            <person name="Penin A.A."/>
            <person name="Kondrashov A.S."/>
            <person name="Logacheva M.D."/>
        </authorList>
    </citation>
    <scope>NUCLEOTIDE SEQUENCE [LARGE SCALE GENOMIC DNA]</scope>
</reference>
<protein>
    <recommendedName>
        <fullName evidence="4">Extracellular ligand-gated ion channel</fullName>
    </recommendedName>
</protein>
<dbReference type="AlphaFoldDB" id="S8EGJ2"/>